<gene>
    <name evidence="6" type="ORF">DMP10_09730</name>
</gene>
<proteinExistence type="inferred from homology"/>
<evidence type="ECO:0000313" key="6">
    <source>
        <dbReference type="EMBL" id="RNL36828.1"/>
    </source>
</evidence>
<evidence type="ECO:0000256" key="4">
    <source>
        <dbReference type="SAM" id="MobiDB-lite"/>
    </source>
</evidence>
<evidence type="ECO:0000256" key="1">
    <source>
        <dbReference type="ARBA" id="ARBA00010646"/>
    </source>
</evidence>
<dbReference type="InterPro" id="IPR002053">
    <property type="entry name" value="Glyco_hydro_25"/>
</dbReference>
<dbReference type="Gene3D" id="1.10.530.10">
    <property type="match status" value="1"/>
</dbReference>
<dbReference type="GO" id="GO:0003796">
    <property type="term" value="F:lysozyme activity"/>
    <property type="evidence" value="ECO:0007669"/>
    <property type="project" value="InterPro"/>
</dbReference>
<dbReference type="PROSITE" id="PS51904">
    <property type="entry name" value="GLYCOSYL_HYDROL_F25_2"/>
    <property type="match status" value="1"/>
</dbReference>
<dbReference type="Proteomes" id="UP000278327">
    <property type="component" value="Unassembled WGS sequence"/>
</dbReference>
<dbReference type="PROSITE" id="PS51170">
    <property type="entry name" value="CW"/>
    <property type="match status" value="2"/>
</dbReference>
<reference evidence="6 7" key="1">
    <citation type="journal article" date="2019" name="Microbiol. Resour. Announc.">
        <title>Draft Genome Sequences of Type Strains of Gordonibacter faecihominis, Paraeggerthella hongkongensis, Parvibacter caecicola,Slackia equolifaciens, Slackia faecicanis, and Slackia isoflavoniconvertens.</title>
        <authorList>
            <person name="Danylec N."/>
            <person name="Stoll D.A."/>
            <person name="Dotsch A."/>
            <person name="Huch M."/>
        </authorList>
    </citation>
    <scope>NUCLEOTIDE SEQUENCE [LARGE SCALE GENOMIC DNA]</scope>
    <source>
        <strain evidence="6 7">DSM 18785</strain>
    </source>
</reference>
<comment type="caution">
    <text evidence="6">The sequence shown here is derived from an EMBL/GenBank/DDBJ whole genome shotgun (WGS) entry which is preliminary data.</text>
</comment>
<dbReference type="SUPFAM" id="SSF51445">
    <property type="entry name" value="(Trans)glycosidases"/>
    <property type="match status" value="1"/>
</dbReference>
<dbReference type="EMBL" id="QICA01000018">
    <property type="protein sequence ID" value="RNL36828.1"/>
    <property type="molecule type" value="Genomic_DNA"/>
</dbReference>
<dbReference type="InterPro" id="IPR018337">
    <property type="entry name" value="Cell_wall/Cho-bd_repeat"/>
</dbReference>
<dbReference type="PANTHER" id="PTHR34135:SF2">
    <property type="entry name" value="LYSOZYME"/>
    <property type="match status" value="1"/>
</dbReference>
<dbReference type="PANTHER" id="PTHR34135">
    <property type="entry name" value="LYSOZYME"/>
    <property type="match status" value="1"/>
</dbReference>
<accession>A0A3N0AQE0</accession>
<dbReference type="GO" id="GO:0004040">
    <property type="term" value="F:amidase activity"/>
    <property type="evidence" value="ECO:0007669"/>
    <property type="project" value="InterPro"/>
</dbReference>
<keyword evidence="7" id="KW-1185">Reference proteome</keyword>
<dbReference type="Pfam" id="PF19127">
    <property type="entry name" value="Choline_bind_3"/>
    <property type="match status" value="4"/>
</dbReference>
<dbReference type="AlphaFoldDB" id="A0A3N0AQE0"/>
<dbReference type="Pfam" id="PF01183">
    <property type="entry name" value="Glyco_hydro_25"/>
    <property type="match status" value="1"/>
</dbReference>
<dbReference type="Pfam" id="PF01473">
    <property type="entry name" value="Choline_bind_1"/>
    <property type="match status" value="5"/>
</dbReference>
<dbReference type="GO" id="GO:0016998">
    <property type="term" value="P:cell wall macromolecule catabolic process"/>
    <property type="evidence" value="ECO:0007669"/>
    <property type="project" value="InterPro"/>
</dbReference>
<dbReference type="RefSeq" id="WP_117283503.1">
    <property type="nucleotide sequence ID" value="NZ_JAMTCE010000023.1"/>
</dbReference>
<dbReference type="SUPFAM" id="SSF69360">
    <property type="entry name" value="Cell wall binding repeat"/>
    <property type="match status" value="2"/>
</dbReference>
<comment type="similarity">
    <text evidence="1">Belongs to the glycosyl hydrolase 25 family.</text>
</comment>
<dbReference type="Pfam" id="PF01832">
    <property type="entry name" value="Glucosaminidase"/>
    <property type="match status" value="1"/>
</dbReference>
<protein>
    <recommendedName>
        <fullName evidence="5">Mannosyl-glycoprotein endo-beta-N-acetylglucosamidase-like domain-containing protein</fullName>
    </recommendedName>
</protein>
<feature type="compositionally biased region" description="Polar residues" evidence="4">
    <location>
        <begin position="72"/>
        <end position="87"/>
    </location>
</feature>
<feature type="domain" description="Mannosyl-glycoprotein endo-beta-N-acetylglucosamidase-like" evidence="5">
    <location>
        <begin position="894"/>
        <end position="1056"/>
    </location>
</feature>
<feature type="repeat" description="Cell wall-binding" evidence="3">
    <location>
        <begin position="522"/>
        <end position="541"/>
    </location>
</feature>
<evidence type="ECO:0000313" key="7">
    <source>
        <dbReference type="Proteomes" id="UP000278327"/>
    </source>
</evidence>
<dbReference type="Gene3D" id="3.20.20.80">
    <property type="entry name" value="Glycosidases"/>
    <property type="match status" value="1"/>
</dbReference>
<dbReference type="Gene3D" id="2.10.270.10">
    <property type="entry name" value="Cholin Binding"/>
    <property type="match status" value="6"/>
</dbReference>
<keyword evidence="2" id="KW-0677">Repeat</keyword>
<evidence type="ECO:0000256" key="3">
    <source>
        <dbReference type="PROSITE-ProRule" id="PRU00591"/>
    </source>
</evidence>
<evidence type="ECO:0000256" key="2">
    <source>
        <dbReference type="ARBA" id="ARBA00022737"/>
    </source>
</evidence>
<dbReference type="InterPro" id="IPR002901">
    <property type="entry name" value="MGlyc_endo_b_GlcNAc-like_dom"/>
</dbReference>
<feature type="region of interest" description="Disordered" evidence="4">
    <location>
        <begin position="53"/>
        <end position="121"/>
    </location>
</feature>
<name>A0A3N0AQE0_9ACTN</name>
<sequence>MVNRSVAKRAKHAKPALRKGYWAKSGSSVLAMVLAASLVPVAPAMGDEDSVAVSTADVERADPSCTDAADSVSLSEDTSSEILNGSEDQPLPSDSAVSEDPSGCVEDSGAPSGAPLSTDETDDAVAPMQDYVGSVAGASVVAEAPASAEEAEEELAQSWRVTDGVPNNVLLEQNEAAGITPFGAYSDVEDGYRSTWSKSDGVGQYSYRANPSDSFQKIKVPGAKEVGVDISYFNNESGGTYKAIDWAKMKADGITFAIIRIGDGGSNGKFFVDPWFKRNIQGARASGIKVGVYVYSRARYLTGAVYSVSNEVDATLAQLKAAGISPSDLALPVYLDMEDASQKKVGADMLGKIATSYCNAIRSAGYKVGIYANQDWFNNVLTADVFSAEVMKRNDWSRWVARYSWGSSSSGVANTDIWQFTSIGTVSGQYRKYCDVNFSFTSFSSTPQEVVLTGTPNTWAWMNGYAYYYGSDGKAVKWSQKIDGKWYYFDGQCRMKTGWVTWSADGTKSYFQPGEDGKAAALTGWQEIDGEWFYFNPSNGISVRWSQKINGNWFYFNGKSEMVTGWVVWSADGAKSYFDPSSGRAWLGWQTIGNKKYYFNPANGISKRWSQKIDGSWYYFNGDSVMQTGWITWKDGTKSFFDWDGKALLGWRSFQGRKCYFDPGTGISRRYSQKIDGAWYYFASDSFMFTGLLTWHADGRKSYYNSNGKLQGGWQTVNGKRYYFDWADGKSLRWSQWIDGSLYYFNTDSEVVTGWVTWRADGSKSYFDGNGRALMEWQTIGGKTYYFNPSNGQSLRGMHVIDGQSYYFNERSELVGGKSEAKTEATGVSLTTLAAKELSVCPSALKYTQADIVASMTPTNYGAGTSGYYQFAQLNHGYSGMVSAAQLDAYIASTANGRTGTLAGKGEAFVSAARRYGVNEVYLLAHAILESGWGTSTLAKGYAYDGKTLVDGKTWPKGTYYNFYGIGAYDSSPLSGGRALAIKNGWDTPEKAIDGAARWIATNYLNNAFSQNTLYKMRWNYVEYARYGSVGHQYATDRDWATKIGSLMNAIYASASVGQTQTGLIFLVPSYR</sequence>
<dbReference type="GO" id="GO:0009253">
    <property type="term" value="P:peptidoglycan catabolic process"/>
    <property type="evidence" value="ECO:0007669"/>
    <property type="project" value="InterPro"/>
</dbReference>
<feature type="repeat" description="Cell wall-binding" evidence="3">
    <location>
        <begin position="606"/>
        <end position="626"/>
    </location>
</feature>
<dbReference type="SMART" id="SM00047">
    <property type="entry name" value="LYZ2"/>
    <property type="match status" value="1"/>
</dbReference>
<evidence type="ECO:0000259" key="5">
    <source>
        <dbReference type="SMART" id="SM00047"/>
    </source>
</evidence>
<organism evidence="6 7">
    <name type="scientific">Adlercreutzia equolifaciens subsp. celatus DSM 18785</name>
    <dbReference type="NCBI Taxonomy" id="1121021"/>
    <lineage>
        <taxon>Bacteria</taxon>
        <taxon>Bacillati</taxon>
        <taxon>Actinomycetota</taxon>
        <taxon>Coriobacteriia</taxon>
        <taxon>Eggerthellales</taxon>
        <taxon>Eggerthellaceae</taxon>
        <taxon>Adlercreutzia</taxon>
    </lineage>
</organism>
<dbReference type="InterPro" id="IPR017853">
    <property type="entry name" value="GH"/>
</dbReference>
<dbReference type="GO" id="GO:0016052">
    <property type="term" value="P:carbohydrate catabolic process"/>
    <property type="evidence" value="ECO:0007669"/>
    <property type="project" value="TreeGrafter"/>
</dbReference>